<dbReference type="Proteomes" id="UP000269352">
    <property type="component" value="Unassembled WGS sequence"/>
</dbReference>
<dbReference type="InterPro" id="IPR011990">
    <property type="entry name" value="TPR-like_helical_dom_sf"/>
</dbReference>
<accession>A0A388T9M1</accession>
<proteinExistence type="predicted"/>
<dbReference type="Gene3D" id="1.25.40.10">
    <property type="entry name" value="Tetratricopeptide repeat domain"/>
    <property type="match status" value="1"/>
</dbReference>
<gene>
    <name evidence="2" type="ORF">NO1_0361</name>
</gene>
<sequence>MADVVLNNDGYLSSREYELLLRRQKLPSADKNDAGNIKELTGGLNYDDFIQSIFDEAKNLDLTKKRESLTNLKEICGNSMESNSRYNADQRISLYYALISWTMQSGDYTQAKKLLHNLNPDLKKLEEFNSDVFNTEANTYNPPLTLLKNLTIGVDSYSDKQMWFVSMLIELAEKGQIASLNDDLIKILNSLIRDATGDLKTFFQNAKEYLRLKIQVDYVAADWRNLYAKTIVVRDKQDTLDFLNKFLRVKVLTEIMTNDPDPNRYFTETENINLGDWKNRLSNEAPKAISNAQERIRILIDYYWETIGNLNSNQAREMRDTLVRERDKSLDNLALWQQISGVLTQYFILLAETYKTQGNYTALATHLDWAESKIFQPLEKDKDRRVKSLRDKEGHYMAKFIDFARVDAALLRAKAAPTDQNIPAVLTQVQTLEGQYQSTLLPADRQRLHYARADYYQLCIKQAEKAGNKTLANSYRNEQLERLTGTVLTINESVNNVSAVLNTSYRKNTQSLLGEDKKFFLNALCEAAELHTGLKNKATAEKYYNVILRQSSELAGLLNSYANKTAFSELESRFLILAAQFIVPSKNARPILEKITAVCPPNSDAYIGAQKMLEAYKFVDLLDRLEICKKTGEWQKGLADIDEAYQKKIFNVPDNADDDRARKEELVFQIAEFQELRAAADRTYSPAVWIGDLPAKINDTLGNTTLNDIGIDNTPPNQQRRMYLELSALSRRKDYAGILRLLNKFFVNDVNSKISLRGLDNIGTPSVNYLIDGNNNKNENETPEEQNARFRDNLACAYLEALNTLRTSEQTVPANVFAPSDLAAAFSSRFSTTRLFGVNGQDGILHKKDETGQTADWTDTERRIMFLAAQCLKNWPKDISQKEVYEEIIRRYPLPSPLGYTPVNGVLQTYYYNSDAKRAYWEAQAGLVNYYAKQKNFDEQKTVFAKIEAEYKNRVNPQSVTSYAADAAYIKNLYFNALLMQCLSDLEQENRAAALKNLQTWKTLRNDVDIYKQLTDADRERHTYTLVEMLTRAAMLLDTQEDRPQAALDELLGIYRNEEYNLSRPQTAAAKLCADIIRGNVAALVAANKEKTIARQRLVWPEGPDGISRDYFTTGLADNNYEKLEDNYKELTHSYEKRLFISFLLNQAKLGDQQAFKLLQALLDREQTKEDVGEDFFKQIEQRFELDTAWNSLDAEYRGYQPENIDAESIAKKYLASSYSANTRDEAEDLLRLAWSKGADPQKAILDDGQTRGYAALIVEPIDFADKRVRGALDNLISLYAYKPQTRDAEQNKGKLDALVKSLQAAYDRASNDLRGKELYVKALLAQAETYYRRKNMTEKEKVLEIEKALDIVKSLLAEEISIPEKTAQYYVYCEQRIRLSLRQAQDSNKTPLEIDRALETLRQEFNLISPDDFPTNLTEKLLNSFITINKPGLTDKEIAAVLTDLGKNFEDCFKDFGEDPKKDIEACREFFENICQTNYQRRLFISILCSLANETSAALDPDTESERAALIQHGDNDVYEQAVEALLLDSEYLPTALALELLGSEFAETIKPRLRLNMAWRGLTGENKESVDHVISPDWLTVAAEVVEDIDILTAANPTLKAELQDEVNSLRYFVLIKSKDTENINTALQDYYLPRIANGIADADEKTLVIGAYAYDLRDYTAALSYIDKNIQYTDERDIQSDTALDPILFSIVVDCWSKQEPKKDIPEAMVQQYIKAIQTRPELYANDKAKTALANIVCAYVAQQLENGKADAAGWLDSILTDLEHSSLTRSYIENRIKTLQAKARIIQNKYTEASKLLHEVLEKFTKPAELEAYKDKLEPQPFAYIHNDALRQLAQVKEAQGDYKTALDFLDKLPETEEKYPGDDPKEKTRAWLYDRLQSAGILMKQGKYPEAETKLQTVREQNTQFTTADDRGLVYFKLLDLALAEARQAETRPGSELRSAAEGWLADLDALGLRRPENIFLREIQRAACRKLLSSAAPETLYTAAKKALAAVPAGPKREAYADLLDELQAYADLESRSYLRPDSGTSIAPAELPEYFEPADGLAAEEHALTLRTIYLNSLLTAGDTAVLTKINDDLSRLETELAKTDSAADSEGLRLALQKYRAELNLLKYSFLKTHFQYDKDGREITERWPEEKVRGSWSELPPVFAVDFEKRFADLLQTSGSDTPPYNILEEKTSERLADFDQAEDDASAKLEFWEYKKKIDDLLNDLVALGGSSLAGAPELAQAVCALYGFDPALAEAEIIANGQEPRGGILAIVRAFRAQFKPQFDAGLDFTAEEKGYGYYLLSRLLIKEEKDVSRLLEILVDGHYLDGKSGGYYAESGALLIDFWNKQIKRNSENKLPQAEWNAVLWDLSVRKKQSGSDFLPDIEYTPRGGNIVSNYGEMSLTKNLEKKIKIAERETALDLPSGFAEWKEKYKDRLTMALTGKYQYTAGKMLLDYIGVLIRRRAEEQFVPKLGELQQKIELLFDFVDDFINALPPDELAAGTYYYYQLRTAVLKTQYSLAALPDGDQTNVWSGYKTALTQNLNEVRTLLLDRKDVLDAAAVQNAESALLQYLLTVWDQPAAAEIDSSQLPEEAYYLYVDLFYRFIEALLIQYGKLNKTEKNHLDTAISVFGSILQEEHTGLPYLKNNLGNAASRLTIGLRYLFDWIESGSKSTWDTITTNPGAADGGQKNEGNTSDSSSTMQIHTLELPLSYTPLDWLTLRATAGVSFFNTDFNESMTRFERREGMPQPYPDNGGRPPLNLEEFKFSKFGLGVDLATPTLGWWTGSYSADVWWNQTPQLRSPIAAQRYGEDVFWNQQLGISAFVGNKFNLVPNSLTFDIDEAASFNQTARIEAVEDYRGYRETRVLDSVFQNRLTGRLNFSFGQGWSAYAGGGWLFENAQDRRSLWEGNIRNGWLGELGLSYYGESLTWGLDLNASMLGRALNAGLGLRLEPFSWRGVSLLAGVSYGYYPEVTLSRQNTILNNGMPTVTKTTETQSAQKNWKGFLGFNWNIGGGRKN</sequence>
<dbReference type="SUPFAM" id="SSF48452">
    <property type="entry name" value="TPR-like"/>
    <property type="match status" value="1"/>
</dbReference>
<organism evidence="2 3">
    <name type="scientific">Termititenax aidoneus</name>
    <dbReference type="NCBI Taxonomy" id="2218524"/>
    <lineage>
        <taxon>Bacteria</taxon>
        <taxon>Bacillati</taxon>
        <taxon>Candidatus Margulisiibacteriota</taxon>
        <taxon>Candidatus Termititenacia</taxon>
        <taxon>Candidatus Termititenacales</taxon>
        <taxon>Candidatus Termititenacaceae</taxon>
        <taxon>Candidatus Termititenax</taxon>
    </lineage>
</organism>
<evidence type="ECO:0000313" key="3">
    <source>
        <dbReference type="Proteomes" id="UP000269352"/>
    </source>
</evidence>
<evidence type="ECO:0000256" key="1">
    <source>
        <dbReference type="SAM" id="MobiDB-lite"/>
    </source>
</evidence>
<comment type="caution">
    <text evidence="2">The sequence shown here is derived from an EMBL/GenBank/DDBJ whole genome shotgun (WGS) entry which is preliminary data.</text>
</comment>
<reference evidence="2 3" key="1">
    <citation type="journal article" date="2019" name="ISME J.">
        <title>Genome analyses of uncultured TG2/ZB3 bacteria in 'Margulisbacteria' specifically attached to ectosymbiotic spirochetes of protists in the termite gut.</title>
        <authorList>
            <person name="Utami Y.D."/>
            <person name="Kuwahara H."/>
            <person name="Igai K."/>
            <person name="Murakami T."/>
            <person name="Sugaya K."/>
            <person name="Morikawa T."/>
            <person name="Nagura Y."/>
            <person name="Yuki M."/>
            <person name="Deevong P."/>
            <person name="Inoue T."/>
            <person name="Kihara K."/>
            <person name="Lo N."/>
            <person name="Yamada A."/>
            <person name="Ohkuma M."/>
            <person name="Hongoh Y."/>
        </authorList>
    </citation>
    <scope>NUCLEOTIDE SEQUENCE [LARGE SCALE GENOMIC DNA]</scope>
    <source>
        <strain evidence="2">NkOx7-01</strain>
    </source>
</reference>
<evidence type="ECO:0000313" key="2">
    <source>
        <dbReference type="EMBL" id="GBR72904.1"/>
    </source>
</evidence>
<keyword evidence="3" id="KW-1185">Reference proteome</keyword>
<name>A0A388T9M1_TERA1</name>
<feature type="compositionally biased region" description="Polar residues" evidence="1">
    <location>
        <begin position="2680"/>
        <end position="2690"/>
    </location>
</feature>
<feature type="region of interest" description="Disordered" evidence="1">
    <location>
        <begin position="2666"/>
        <end position="2690"/>
    </location>
</feature>
<dbReference type="EMBL" id="BGZN01000003">
    <property type="protein sequence ID" value="GBR72904.1"/>
    <property type="molecule type" value="Genomic_DNA"/>
</dbReference>
<protein>
    <submittedName>
        <fullName evidence="2">Uncharacterized protein</fullName>
    </submittedName>
</protein>